<name>A0A1G9J6K0_9PSED</name>
<dbReference type="EMBL" id="FNFD01000018">
    <property type="protein sequence ID" value="SDL32912.1"/>
    <property type="molecule type" value="Genomic_DNA"/>
</dbReference>
<dbReference type="CDD" id="cd17024">
    <property type="entry name" value="T3SC_IA_DspF-like"/>
    <property type="match status" value="1"/>
</dbReference>
<proteinExistence type="predicted"/>
<reference evidence="1 2" key="1">
    <citation type="submission" date="2016-10" db="EMBL/GenBank/DDBJ databases">
        <authorList>
            <person name="de Groot N.N."/>
        </authorList>
    </citation>
    <scope>NUCLEOTIDE SEQUENCE [LARGE SCALE GENOMIC DNA]</scope>
    <source>
        <strain evidence="1 2">JCM 21544</strain>
    </source>
</reference>
<dbReference type="GO" id="GO:0030254">
    <property type="term" value="P:protein secretion by the type III secretion system"/>
    <property type="evidence" value="ECO:0007669"/>
    <property type="project" value="InterPro"/>
</dbReference>
<dbReference type="Pfam" id="PF05932">
    <property type="entry name" value="CesT"/>
    <property type="match status" value="1"/>
</dbReference>
<dbReference type="AlphaFoldDB" id="A0A1G9J6K0"/>
<gene>
    <name evidence="1" type="ORF">SAMN05216186_11866</name>
</gene>
<sequence length="126" mass="14037">MDVQRIVHGFVARLGERLGTSLTLQNGVCALYDEQDRELAVIEIPLPGSAVMLYCRLGRSGAGLDYQRLLTANFDMGSMRGCWFALDRGALCLCTQREIADLDEQRFCDLAMGFIAQAKTMRNTLQ</sequence>
<dbReference type="STRING" id="137658.SAMN05216186_11866"/>
<dbReference type="RefSeq" id="WP_084335319.1">
    <property type="nucleotide sequence ID" value="NZ_CBKZNZ010000013.1"/>
</dbReference>
<dbReference type="InterPro" id="IPR010261">
    <property type="entry name" value="Tir_chaperone"/>
</dbReference>
<protein>
    <submittedName>
        <fullName evidence="1">Tir chaperone protein (CesT) family protein</fullName>
    </submittedName>
</protein>
<accession>A0A1G9J6K0</accession>
<evidence type="ECO:0000313" key="1">
    <source>
        <dbReference type="EMBL" id="SDL32912.1"/>
    </source>
</evidence>
<dbReference type="OrthoDB" id="7026419at2"/>
<evidence type="ECO:0000313" key="2">
    <source>
        <dbReference type="Proteomes" id="UP000198706"/>
    </source>
</evidence>
<keyword evidence="2" id="KW-1185">Reference proteome</keyword>
<dbReference type="Gene3D" id="3.30.1460.10">
    <property type="match status" value="1"/>
</dbReference>
<organism evidence="1 2">
    <name type="scientific">Pseudomonas indica</name>
    <dbReference type="NCBI Taxonomy" id="137658"/>
    <lineage>
        <taxon>Bacteria</taxon>
        <taxon>Pseudomonadati</taxon>
        <taxon>Pseudomonadota</taxon>
        <taxon>Gammaproteobacteria</taxon>
        <taxon>Pseudomonadales</taxon>
        <taxon>Pseudomonadaceae</taxon>
        <taxon>Pseudomonas</taxon>
    </lineage>
</organism>
<dbReference type="SUPFAM" id="SSF69635">
    <property type="entry name" value="Type III secretory system chaperone-like"/>
    <property type="match status" value="1"/>
</dbReference>
<dbReference type="Proteomes" id="UP000198706">
    <property type="component" value="Unassembled WGS sequence"/>
</dbReference>